<feature type="transmembrane region" description="Helical" evidence="1">
    <location>
        <begin position="90"/>
        <end position="111"/>
    </location>
</feature>
<dbReference type="Pfam" id="PF19700">
    <property type="entry name" value="DUF6198"/>
    <property type="match status" value="1"/>
</dbReference>
<reference evidence="2" key="1">
    <citation type="submission" date="2020-05" db="EMBL/GenBank/DDBJ databases">
        <authorList>
            <person name="Chiriac C."/>
            <person name="Salcher M."/>
            <person name="Ghai R."/>
            <person name="Kavagutti S V."/>
        </authorList>
    </citation>
    <scope>NUCLEOTIDE SEQUENCE</scope>
</reference>
<feature type="transmembrane region" description="Helical" evidence="1">
    <location>
        <begin position="63"/>
        <end position="83"/>
    </location>
</feature>
<gene>
    <name evidence="2" type="ORF">UFOPK1493_00931</name>
</gene>
<evidence type="ECO:0000256" key="1">
    <source>
        <dbReference type="SAM" id="Phobius"/>
    </source>
</evidence>
<organism evidence="2">
    <name type="scientific">freshwater metagenome</name>
    <dbReference type="NCBI Taxonomy" id="449393"/>
    <lineage>
        <taxon>unclassified sequences</taxon>
        <taxon>metagenomes</taxon>
        <taxon>ecological metagenomes</taxon>
    </lineage>
</organism>
<dbReference type="EMBL" id="CAEZSR010000023">
    <property type="protein sequence ID" value="CAB4549366.1"/>
    <property type="molecule type" value="Genomic_DNA"/>
</dbReference>
<keyword evidence="1" id="KW-0812">Transmembrane</keyword>
<dbReference type="AlphaFoldDB" id="A0A6J6CDF5"/>
<feature type="transmembrane region" description="Helical" evidence="1">
    <location>
        <begin position="117"/>
        <end position="139"/>
    </location>
</feature>
<proteinExistence type="predicted"/>
<evidence type="ECO:0000313" key="2">
    <source>
        <dbReference type="EMBL" id="CAB4549366.1"/>
    </source>
</evidence>
<name>A0A6J6CDF5_9ZZZZ</name>
<keyword evidence="1" id="KW-0472">Membrane</keyword>
<keyword evidence="1" id="KW-1133">Transmembrane helix</keyword>
<sequence>MPHVAIESTRPYAPSSPAADWAIRLARCIGGLALFGLGIALIIEAHLGAAPWDVFHQGLSELTGISIGTVIVLVGLLLLLLWIPLRQRPGVGTILNALEIGVVVDLVMHVVPDTDRLLPRMAFLVVGLVVVAAGSGLYIGSGLGAGPRDGLMMGLSRLGLSIRVARTAIEVTVLVLGVLLGGTVGVGTVAFTFGIGPLVQIFLPRFALPPRRT</sequence>
<protein>
    <submittedName>
        <fullName evidence="2">Unannotated protein</fullName>
    </submittedName>
</protein>
<feature type="transmembrane region" description="Helical" evidence="1">
    <location>
        <begin position="21"/>
        <end position="43"/>
    </location>
</feature>
<dbReference type="PANTHER" id="PTHR40078:SF1">
    <property type="entry name" value="INTEGRAL MEMBRANE PROTEIN"/>
    <property type="match status" value="1"/>
</dbReference>
<accession>A0A6J6CDF5</accession>
<dbReference type="PANTHER" id="PTHR40078">
    <property type="entry name" value="INTEGRAL MEMBRANE PROTEIN-RELATED"/>
    <property type="match status" value="1"/>
</dbReference>
<dbReference type="InterPro" id="IPR038750">
    <property type="entry name" value="YczE/YyaS-like"/>
</dbReference>